<evidence type="ECO:0000256" key="5">
    <source>
        <dbReference type="ARBA" id="ARBA00022658"/>
    </source>
</evidence>
<comment type="subcellular location">
    <subcellularLocation>
        <location evidence="1">Cytoplasm</location>
    </subcellularLocation>
</comment>
<evidence type="ECO:0000256" key="8">
    <source>
        <dbReference type="SAM" id="MobiDB-lite"/>
    </source>
</evidence>
<feature type="region of interest" description="Disordered" evidence="8">
    <location>
        <begin position="908"/>
        <end position="980"/>
    </location>
</feature>
<dbReference type="PROSITE" id="PS50010">
    <property type="entry name" value="DH_2"/>
    <property type="match status" value="1"/>
</dbReference>
<dbReference type="FunFam" id="2.30.29.30:FF:000078">
    <property type="entry name" value="Guanine nucleotide exchange factor DBS"/>
    <property type="match status" value="1"/>
</dbReference>
<dbReference type="SUPFAM" id="SSF50729">
    <property type="entry name" value="PH domain-like"/>
    <property type="match status" value="1"/>
</dbReference>
<evidence type="ECO:0000256" key="4">
    <source>
        <dbReference type="ARBA" id="ARBA00022553"/>
    </source>
</evidence>
<dbReference type="CDD" id="cd01227">
    <property type="entry name" value="PH_Dbs"/>
    <property type="match status" value="1"/>
</dbReference>
<evidence type="ECO:0000259" key="11">
    <source>
        <dbReference type="PROSITE" id="PS50010"/>
    </source>
</evidence>
<dbReference type="SMART" id="SM00150">
    <property type="entry name" value="SPEC"/>
    <property type="match status" value="1"/>
</dbReference>
<dbReference type="InterPro" id="IPR036028">
    <property type="entry name" value="SH3-like_dom_sf"/>
</dbReference>
<dbReference type="SMART" id="SM00326">
    <property type="entry name" value="SH3"/>
    <property type="match status" value="1"/>
</dbReference>
<name>A0A8C3SX90_CHESE</name>
<evidence type="ECO:0000313" key="13">
    <source>
        <dbReference type="Ensembl" id="ENSCSRP00000020131.1"/>
    </source>
</evidence>
<keyword evidence="4" id="KW-0597">Phosphoprotein</keyword>
<dbReference type="Pfam" id="PF22697">
    <property type="entry name" value="SOS1_NGEF_PH"/>
    <property type="match status" value="1"/>
</dbReference>
<dbReference type="Pfam" id="PF00621">
    <property type="entry name" value="RhoGEF"/>
    <property type="match status" value="1"/>
</dbReference>
<keyword evidence="2 7" id="KW-0728">SH3 domain</keyword>
<sequence>MFNSRFFCIPKLSLQDAGIGFILVIDRRQDKWTSVKASILRIAASFPGNLQLVLVLRPTGFIHRTLSDLAFKFNRDEFKMKVPIIMLGSVTELHGYIDKTQLTEDFGGSLDYCHNRWLSHRTAIESFALMVKQTAQMLQSFGTELAETELPNDVQSTSSLLAAHSEKKDKMKEDLRLALKQGHDILESNRKPVTENPDYKLNQDQLDNQTTVERLLAQLDETEIAFDEFWAKHQQKLEQCVQLRNFEQTFREVKAALSIVSERLSAFTDVGNSCSHVEHMLKDLANFEEKSRVKKARVLASQGGQLVQNNHYAVDSIFPKCNELHHLCDAFATETEKRRGLLNKSLELHSLLEKSMRWCDEGIYLLASQPVDKCQSQDGAESALQEIEKFLDTGADNKIKEPNKVYQLYERILNQDLMEHVQKVFQKQESMEEMFQKRQVSLKKLAAKQTRPVQPVAPRPEVFVKSPCVSPGKLLQKSEMSEIRQSRGGSVMDDEENLAVLRSHVINELIETERAYVEELLCVLEGYAAEMDNPLMMHLISPGLLNKKDILFGNMEEIYHFHNRIFLKELENYIEYPELVGRCFLERMEDFQIYEKYCQNKPRSESLWRQFSDSAFFQECQRKLDHKLSLDSYLLKPVQRITKYQLLLKEMLKYSKNCEGAEDLQEALTSILGILKAVNDSMHQIAITGYDGNLNELGKLLMQGSFSVWTDHKKGHSKVKDLARFKPMQRHLFLHEKAVLFCKKREENGEGYEKAPSYSYKHSLNMTAVGITENAKGDSKKFEIWYNAREEVYIIQAPTPEIKATWVNEIRKVLTSQLQACREASQHRTLEHTHSLPIPASACTSPSRNQGRAVKKLEERKTDPTSPEGCVTSVAPKYPEKGKDDTVISSTSECSALSKKRFTLQGFTNLKSQKASPTSPDKKAKRHEVKSDPTPFGLRGWAKTSHSLDASEENDGWSSAEDPLNSSDAEEEEGEGGVEMKLTPGKYTVVTDYDKRGSEDLAVKSGDLVQLIREGEDRLWYVKNLSTGKEGLVPANNLLMLIGNSKSAQSLSSSESGTGCSTLSSSSSYNESCNAGSTSF</sequence>
<dbReference type="InterPro" id="IPR035532">
    <property type="entry name" value="DBS_SH3"/>
</dbReference>
<feature type="domain" description="SH3" evidence="9">
    <location>
        <begin position="982"/>
        <end position="1043"/>
    </location>
</feature>
<dbReference type="AlphaFoldDB" id="A0A8C3SX90"/>
<dbReference type="CDD" id="cd00160">
    <property type="entry name" value="RhoGEF"/>
    <property type="match status" value="1"/>
</dbReference>
<dbReference type="InterPro" id="IPR056466">
    <property type="entry name" value="Spectrin_DBS"/>
</dbReference>
<dbReference type="SMART" id="SM00325">
    <property type="entry name" value="RhoGEF"/>
    <property type="match status" value="1"/>
</dbReference>
<protein>
    <submittedName>
        <fullName evidence="13">MCF.2 cell line derived transforming sequence like</fullName>
    </submittedName>
</protein>
<dbReference type="SUPFAM" id="SSF46966">
    <property type="entry name" value="Spectrin repeat"/>
    <property type="match status" value="2"/>
</dbReference>
<feature type="domain" description="PH" evidence="10">
    <location>
        <begin position="693"/>
        <end position="815"/>
    </location>
</feature>
<dbReference type="GO" id="GO:0035025">
    <property type="term" value="P:positive regulation of Rho protein signal transduction"/>
    <property type="evidence" value="ECO:0007669"/>
    <property type="project" value="TreeGrafter"/>
</dbReference>
<dbReference type="GO" id="GO:0005085">
    <property type="term" value="F:guanyl-nucleotide exchange factor activity"/>
    <property type="evidence" value="ECO:0007669"/>
    <property type="project" value="UniProtKB-KW"/>
</dbReference>
<dbReference type="PROSITE" id="PS50003">
    <property type="entry name" value="PH_DOMAIN"/>
    <property type="match status" value="1"/>
</dbReference>
<dbReference type="InterPro" id="IPR018159">
    <property type="entry name" value="Spectrin/alpha-actinin"/>
</dbReference>
<evidence type="ECO:0000259" key="10">
    <source>
        <dbReference type="PROSITE" id="PS50003"/>
    </source>
</evidence>
<evidence type="ECO:0000256" key="2">
    <source>
        <dbReference type="ARBA" id="ARBA00022443"/>
    </source>
</evidence>
<evidence type="ECO:0000256" key="7">
    <source>
        <dbReference type="PROSITE-ProRule" id="PRU00192"/>
    </source>
</evidence>
<organism evidence="13 14">
    <name type="scientific">Chelydra serpentina</name>
    <name type="common">Snapping turtle</name>
    <name type="synonym">Testudo serpentina</name>
    <dbReference type="NCBI Taxonomy" id="8475"/>
    <lineage>
        <taxon>Eukaryota</taxon>
        <taxon>Metazoa</taxon>
        <taxon>Chordata</taxon>
        <taxon>Craniata</taxon>
        <taxon>Vertebrata</taxon>
        <taxon>Euteleostomi</taxon>
        <taxon>Archelosauria</taxon>
        <taxon>Testudinata</taxon>
        <taxon>Testudines</taxon>
        <taxon>Cryptodira</taxon>
        <taxon>Durocryptodira</taxon>
        <taxon>Americhelydia</taxon>
        <taxon>Chelydroidea</taxon>
        <taxon>Chelydridae</taxon>
        <taxon>Chelydra</taxon>
    </lineage>
</organism>
<feature type="domain" description="CRAL-TRIO" evidence="12">
    <location>
        <begin position="1"/>
        <end position="114"/>
    </location>
</feature>
<dbReference type="SUPFAM" id="SSF48065">
    <property type="entry name" value="DBL homology domain (DH-domain)"/>
    <property type="match status" value="1"/>
</dbReference>
<dbReference type="Gene3D" id="1.20.900.10">
    <property type="entry name" value="Dbl homology (DH) domain"/>
    <property type="match status" value="1"/>
</dbReference>
<evidence type="ECO:0000259" key="9">
    <source>
        <dbReference type="PROSITE" id="PS50002"/>
    </source>
</evidence>
<keyword evidence="14" id="KW-1185">Reference proteome</keyword>
<keyword evidence="5" id="KW-0344">Guanine-nucleotide releasing factor</keyword>
<dbReference type="PROSITE" id="PS50191">
    <property type="entry name" value="CRAL_TRIO"/>
    <property type="match status" value="1"/>
</dbReference>
<dbReference type="CDD" id="cd00176">
    <property type="entry name" value="SPEC"/>
    <property type="match status" value="1"/>
</dbReference>
<dbReference type="Gene3D" id="1.20.58.60">
    <property type="match status" value="1"/>
</dbReference>
<comment type="similarity">
    <text evidence="6">Belongs to the MCF2 family.</text>
</comment>
<feature type="region of interest" description="Disordered" evidence="8">
    <location>
        <begin position="830"/>
        <end position="887"/>
    </location>
</feature>
<reference evidence="13" key="1">
    <citation type="submission" date="2025-08" db="UniProtKB">
        <authorList>
            <consortium name="Ensembl"/>
        </authorList>
    </citation>
    <scope>IDENTIFICATION</scope>
</reference>
<dbReference type="InterPro" id="IPR035899">
    <property type="entry name" value="DBL_dom_sf"/>
</dbReference>
<dbReference type="InterPro" id="IPR055251">
    <property type="entry name" value="SOS1_NGEF_PH"/>
</dbReference>
<feature type="region of interest" description="Disordered" evidence="8">
    <location>
        <begin position="1049"/>
        <end position="1080"/>
    </location>
</feature>
<accession>A0A8C3SX90</accession>
<reference evidence="13" key="2">
    <citation type="submission" date="2025-09" db="UniProtKB">
        <authorList>
            <consortium name="Ensembl"/>
        </authorList>
    </citation>
    <scope>IDENTIFICATION</scope>
</reference>
<proteinExistence type="inferred from homology"/>
<keyword evidence="3" id="KW-0963">Cytoplasm</keyword>
<dbReference type="Pfam" id="PF23289">
    <property type="entry name" value="Spectrin_5"/>
    <property type="match status" value="1"/>
</dbReference>
<dbReference type="GO" id="GO:0005737">
    <property type="term" value="C:cytoplasm"/>
    <property type="evidence" value="ECO:0007669"/>
    <property type="project" value="UniProtKB-SubCell"/>
</dbReference>
<evidence type="ECO:0000259" key="12">
    <source>
        <dbReference type="PROSITE" id="PS50191"/>
    </source>
</evidence>
<dbReference type="CDD" id="cd00170">
    <property type="entry name" value="SEC14"/>
    <property type="match status" value="1"/>
</dbReference>
<evidence type="ECO:0000256" key="6">
    <source>
        <dbReference type="ARBA" id="ARBA00049987"/>
    </source>
</evidence>
<dbReference type="PROSITE" id="PS00741">
    <property type="entry name" value="DH_1"/>
    <property type="match status" value="1"/>
</dbReference>
<evidence type="ECO:0000256" key="3">
    <source>
        <dbReference type="ARBA" id="ARBA00022490"/>
    </source>
</evidence>
<dbReference type="Pfam" id="PF00018">
    <property type="entry name" value="SH3_1"/>
    <property type="match status" value="1"/>
</dbReference>
<dbReference type="Pfam" id="PF13716">
    <property type="entry name" value="CRAL_TRIO_2"/>
    <property type="match status" value="1"/>
</dbReference>
<dbReference type="SMART" id="SM00233">
    <property type="entry name" value="PH"/>
    <property type="match status" value="1"/>
</dbReference>
<dbReference type="InterPro" id="IPR001251">
    <property type="entry name" value="CRAL-TRIO_dom"/>
</dbReference>
<dbReference type="InterPro" id="IPR001331">
    <property type="entry name" value="GDS_CDC24_CS"/>
</dbReference>
<dbReference type="Gene3D" id="2.30.29.30">
    <property type="entry name" value="Pleckstrin-homology domain (PH domain)/Phosphotyrosine-binding domain (PTB)"/>
    <property type="match status" value="1"/>
</dbReference>
<dbReference type="FunFam" id="1.20.900.10:FF:000001">
    <property type="entry name" value="Guanine nucleotide exchange factor DBS"/>
    <property type="match status" value="1"/>
</dbReference>
<dbReference type="CDD" id="cd11857">
    <property type="entry name" value="SH3_DBS"/>
    <property type="match status" value="1"/>
</dbReference>
<dbReference type="Ensembl" id="ENSCSRT00000021033.1">
    <property type="protein sequence ID" value="ENSCSRP00000020131.1"/>
    <property type="gene ID" value="ENSCSRG00000013926.1"/>
</dbReference>
<dbReference type="InterPro" id="IPR051336">
    <property type="entry name" value="RhoGEF_Guanine_NuclExch_SF"/>
</dbReference>
<dbReference type="PANTHER" id="PTHR22826">
    <property type="entry name" value="RHO GUANINE EXCHANGE FACTOR-RELATED"/>
    <property type="match status" value="1"/>
</dbReference>
<dbReference type="Gene3D" id="2.30.30.40">
    <property type="entry name" value="SH3 Domains"/>
    <property type="match status" value="1"/>
</dbReference>
<dbReference type="InterPro" id="IPR001452">
    <property type="entry name" value="SH3_domain"/>
</dbReference>
<feature type="compositionally biased region" description="Polar residues" evidence="8">
    <location>
        <begin position="908"/>
        <end position="919"/>
    </location>
</feature>
<feature type="domain" description="DH" evidence="11">
    <location>
        <begin position="501"/>
        <end position="681"/>
    </location>
</feature>
<dbReference type="InterPro" id="IPR001849">
    <property type="entry name" value="PH_domain"/>
</dbReference>
<dbReference type="InterPro" id="IPR035534">
    <property type="entry name" value="DBS_PH"/>
</dbReference>
<dbReference type="PROSITE" id="PS50002">
    <property type="entry name" value="SH3"/>
    <property type="match status" value="1"/>
</dbReference>
<dbReference type="GO" id="GO:0035556">
    <property type="term" value="P:intracellular signal transduction"/>
    <property type="evidence" value="ECO:0007669"/>
    <property type="project" value="InterPro"/>
</dbReference>
<dbReference type="SUPFAM" id="SSF50044">
    <property type="entry name" value="SH3-domain"/>
    <property type="match status" value="1"/>
</dbReference>
<dbReference type="InterPro" id="IPR000219">
    <property type="entry name" value="DH_dom"/>
</dbReference>
<evidence type="ECO:0000313" key="14">
    <source>
        <dbReference type="Proteomes" id="UP000694403"/>
    </source>
</evidence>
<dbReference type="Proteomes" id="UP000694403">
    <property type="component" value="Unplaced"/>
</dbReference>
<dbReference type="PANTHER" id="PTHR22826:SF115">
    <property type="entry name" value="GUANINE NUCLEOTIDE EXCHANGE FACTOR DBS"/>
    <property type="match status" value="1"/>
</dbReference>
<evidence type="ECO:0000256" key="1">
    <source>
        <dbReference type="ARBA" id="ARBA00004496"/>
    </source>
</evidence>
<dbReference type="InterPro" id="IPR011993">
    <property type="entry name" value="PH-like_dom_sf"/>
</dbReference>